<sequence>MSKVNTSFYLKPHTLSFINKLKIDKGFSSNAQVIEFLVESFNQAKQNDILLQKILKKEKYVDKQLQIIMRMNENILNALKYNPTNGKEKHIFDYALYAKQEIEKENRIKQLERRTI</sequence>
<dbReference type="AlphaFoldDB" id="A0A8H9BYW3"/>
<protein>
    <submittedName>
        <fullName evidence="1">Uncharacterized protein</fullName>
    </submittedName>
</protein>
<dbReference type="Proteomes" id="UP000600220">
    <property type="component" value="Unassembled WGS sequence"/>
</dbReference>
<evidence type="ECO:0000313" key="2">
    <source>
        <dbReference type="Proteomes" id="UP000600220"/>
    </source>
</evidence>
<proteinExistence type="predicted"/>
<organism evidence="1 2">
    <name type="scientific">Staphylococcus pseudintermedius</name>
    <dbReference type="NCBI Taxonomy" id="283734"/>
    <lineage>
        <taxon>Bacteria</taxon>
        <taxon>Bacillati</taxon>
        <taxon>Bacillota</taxon>
        <taxon>Bacilli</taxon>
        <taxon>Bacillales</taxon>
        <taxon>Staphylococcaceae</taxon>
        <taxon>Staphylococcus</taxon>
        <taxon>Staphylococcus intermedius group</taxon>
    </lineage>
</organism>
<evidence type="ECO:0000313" key="1">
    <source>
        <dbReference type="EMBL" id="EGQ4385513.1"/>
    </source>
</evidence>
<dbReference type="RefSeq" id="WP_140223529.1">
    <property type="nucleotide sequence ID" value="NZ_BAAFJO010000013.1"/>
</dbReference>
<comment type="caution">
    <text evidence="1">The sequence shown here is derived from an EMBL/GenBank/DDBJ whole genome shotgun (WGS) entry which is preliminary data.</text>
</comment>
<name>A0A8H9BYW3_STAPS</name>
<dbReference type="EMBL" id="AAXKXX010000018">
    <property type="protein sequence ID" value="EGQ4385513.1"/>
    <property type="molecule type" value="Genomic_DNA"/>
</dbReference>
<accession>A0A8H9BYW3</accession>
<gene>
    <name evidence="1" type="ORF">EGV54_10490</name>
</gene>
<keyword evidence="2" id="KW-1185">Reference proteome</keyword>
<reference evidence="1 2" key="1">
    <citation type="submission" date="2018-11" db="EMBL/GenBank/DDBJ databases">
        <authorList>
            <consortium name="Veterinary Laboratory Investigation and Response Network"/>
        </authorList>
    </citation>
    <scope>NUCLEOTIDE SEQUENCE [LARGE SCALE GENOMIC DNA]</scope>
    <source>
        <strain evidence="1 2">SPSE-18-VL-LA-PA-Ryan-0021</strain>
    </source>
</reference>